<dbReference type="Proteomes" id="UP001501822">
    <property type="component" value="Unassembled WGS sequence"/>
</dbReference>
<dbReference type="EMBL" id="BAAABM010000045">
    <property type="protein sequence ID" value="GAA0350983.1"/>
    <property type="molecule type" value="Genomic_DNA"/>
</dbReference>
<feature type="domain" description="Glutamine amidotransferase type-2" evidence="9">
    <location>
        <begin position="1"/>
        <end position="204"/>
    </location>
</feature>
<dbReference type="Gene3D" id="3.40.50.620">
    <property type="entry name" value="HUPs"/>
    <property type="match status" value="1"/>
</dbReference>
<dbReference type="InterPro" id="IPR029055">
    <property type="entry name" value="Ntn_hydrolases_N"/>
</dbReference>
<dbReference type="Pfam" id="PF13537">
    <property type="entry name" value="GATase_7"/>
    <property type="match status" value="1"/>
</dbReference>
<dbReference type="InterPro" id="IPR017932">
    <property type="entry name" value="GATase_2_dom"/>
</dbReference>
<dbReference type="InterPro" id="IPR033738">
    <property type="entry name" value="AsnB_N"/>
</dbReference>
<evidence type="ECO:0000256" key="8">
    <source>
        <dbReference type="ARBA" id="ARBA00048741"/>
    </source>
</evidence>
<keyword evidence="6" id="KW-0061">Asparagine biosynthesis</keyword>
<accession>A0ABP3GPM7</accession>
<organism evidence="10 11">
    <name type="scientific">Actinoallomurus spadix</name>
    <dbReference type="NCBI Taxonomy" id="79912"/>
    <lineage>
        <taxon>Bacteria</taxon>
        <taxon>Bacillati</taxon>
        <taxon>Actinomycetota</taxon>
        <taxon>Actinomycetes</taxon>
        <taxon>Streptosporangiales</taxon>
        <taxon>Thermomonosporaceae</taxon>
        <taxon>Actinoallomurus</taxon>
    </lineage>
</organism>
<evidence type="ECO:0000256" key="1">
    <source>
        <dbReference type="ARBA" id="ARBA00005187"/>
    </source>
</evidence>
<proteinExistence type="inferred from homology"/>
<dbReference type="SUPFAM" id="SSF56235">
    <property type="entry name" value="N-terminal nucleophile aminohydrolases (Ntn hydrolases)"/>
    <property type="match status" value="1"/>
</dbReference>
<keyword evidence="6" id="KW-0028">Amino-acid biosynthesis</keyword>
<name>A0ABP3GPM7_9ACTN</name>
<keyword evidence="4" id="KW-0547">Nucleotide-binding</keyword>
<dbReference type="SUPFAM" id="SSF52402">
    <property type="entry name" value="Adenine nucleotide alpha hydrolases-like"/>
    <property type="match status" value="1"/>
</dbReference>
<evidence type="ECO:0000256" key="3">
    <source>
        <dbReference type="ARBA" id="ARBA00012737"/>
    </source>
</evidence>
<reference evidence="11" key="1">
    <citation type="journal article" date="2019" name="Int. J. Syst. Evol. Microbiol.">
        <title>The Global Catalogue of Microorganisms (GCM) 10K type strain sequencing project: providing services to taxonomists for standard genome sequencing and annotation.</title>
        <authorList>
            <consortium name="The Broad Institute Genomics Platform"/>
            <consortium name="The Broad Institute Genome Sequencing Center for Infectious Disease"/>
            <person name="Wu L."/>
            <person name="Ma J."/>
        </authorList>
    </citation>
    <scope>NUCLEOTIDE SEQUENCE [LARGE SCALE GENOMIC DNA]</scope>
    <source>
        <strain evidence="11">JCM 3146</strain>
    </source>
</reference>
<dbReference type="InterPro" id="IPR051786">
    <property type="entry name" value="ASN_synthetase/amidase"/>
</dbReference>
<keyword evidence="7" id="KW-0315">Glutamine amidotransferase</keyword>
<evidence type="ECO:0000256" key="7">
    <source>
        <dbReference type="ARBA" id="ARBA00022962"/>
    </source>
</evidence>
<dbReference type="CDD" id="cd00712">
    <property type="entry name" value="AsnB"/>
    <property type="match status" value="1"/>
</dbReference>
<dbReference type="PANTHER" id="PTHR43284:SF1">
    <property type="entry name" value="ASPARAGINE SYNTHETASE"/>
    <property type="match status" value="1"/>
</dbReference>
<evidence type="ECO:0000256" key="2">
    <source>
        <dbReference type="ARBA" id="ARBA00005752"/>
    </source>
</evidence>
<comment type="caution">
    <text evidence="10">The sequence shown here is derived from an EMBL/GenBank/DDBJ whole genome shotgun (WGS) entry which is preliminary data.</text>
</comment>
<evidence type="ECO:0000259" key="9">
    <source>
        <dbReference type="PROSITE" id="PS51278"/>
    </source>
</evidence>
<evidence type="ECO:0000313" key="10">
    <source>
        <dbReference type="EMBL" id="GAA0350983.1"/>
    </source>
</evidence>
<keyword evidence="5" id="KW-0067">ATP-binding</keyword>
<dbReference type="CDD" id="cd01991">
    <property type="entry name" value="Asn_synthase_B_C"/>
    <property type="match status" value="1"/>
</dbReference>
<dbReference type="PIRSF" id="PIRSF001589">
    <property type="entry name" value="Asn_synthetase_glu-h"/>
    <property type="match status" value="1"/>
</dbReference>
<keyword evidence="11" id="KW-1185">Reference proteome</keyword>
<dbReference type="Pfam" id="PF00733">
    <property type="entry name" value="Asn_synthase"/>
    <property type="match status" value="1"/>
</dbReference>
<dbReference type="PROSITE" id="PS51278">
    <property type="entry name" value="GATASE_TYPE_2"/>
    <property type="match status" value="1"/>
</dbReference>
<dbReference type="PANTHER" id="PTHR43284">
    <property type="entry name" value="ASPARAGINE SYNTHETASE (GLUTAMINE-HYDROLYZING)"/>
    <property type="match status" value="1"/>
</dbReference>
<protein>
    <recommendedName>
        <fullName evidence="3">asparagine synthase (glutamine-hydrolyzing)</fullName>
        <ecNumber evidence="3">6.3.5.4</ecNumber>
    </recommendedName>
</protein>
<comment type="pathway">
    <text evidence="1">Amino-acid biosynthesis; L-asparagine biosynthesis; L-asparagine from L-aspartate (L-Gln route): step 1/1.</text>
</comment>
<comment type="catalytic activity">
    <reaction evidence="8">
        <text>L-aspartate + L-glutamine + ATP + H2O = L-asparagine + L-glutamate + AMP + diphosphate + H(+)</text>
        <dbReference type="Rhea" id="RHEA:12228"/>
        <dbReference type="ChEBI" id="CHEBI:15377"/>
        <dbReference type="ChEBI" id="CHEBI:15378"/>
        <dbReference type="ChEBI" id="CHEBI:29985"/>
        <dbReference type="ChEBI" id="CHEBI:29991"/>
        <dbReference type="ChEBI" id="CHEBI:30616"/>
        <dbReference type="ChEBI" id="CHEBI:33019"/>
        <dbReference type="ChEBI" id="CHEBI:58048"/>
        <dbReference type="ChEBI" id="CHEBI:58359"/>
        <dbReference type="ChEBI" id="CHEBI:456215"/>
        <dbReference type="EC" id="6.3.5.4"/>
    </reaction>
</comment>
<sequence>MVSKKAVELDVVRDMCAVLAHRGPDGQGFHEDAHAALGTRRLAIVDVPDGGQPVYNEDKTVVAVFNGEIYNFPELRRMLRDRGHCFVANGDTECLVHLYEEFGDRLVDRLRGMFAFAIWDERRQRLLLARDRVGKKPLFWRSDGQTLWFGSGLKALVQHPAAPRELDPVALHHYLTYQYVPAPWSILRGVRKLPPGHLLVWQAGVPVTSRYWRLDCTPRAIESEEAAAEELRSRLLDATRVRMIGERPLGALLSGGIDSSAVVAAMARQTGERIRTFSVGFDEERFDERRYARALARHYATDHHEMVVTASALDVLPLLSWHYDEPFADSSAIPTFYVARMSSEQVTVVLNGDGGDELFGGYLRYLALARAGRIPALPLLRDRLDRIGSSLASRAAPGSALQRTGRVLELLGHPTSRRHARLMSSFTHGQKMELYTDALRAHLADVDSHGLLDDAFAASRADSDVGRVMDVDVNTYLPGDLLVKMDTATMANSLEARSPFLDHHLMEWAAGLPVRLKVRSGTTKYLLKRAVGPWLPPELVTRPKMGFGVPLARWLRTELADLSWDVLTDHTARSRGLFRPEAVRELLRRHASGHDHGNRIWTLLQFELWCRVFLDPPVPGIDRDLASRR</sequence>
<dbReference type="InterPro" id="IPR001962">
    <property type="entry name" value="Asn_synthase"/>
</dbReference>
<dbReference type="Gene3D" id="3.60.20.10">
    <property type="entry name" value="Glutamine Phosphoribosylpyrophosphate, subunit 1, domain 1"/>
    <property type="match status" value="1"/>
</dbReference>
<evidence type="ECO:0000313" key="11">
    <source>
        <dbReference type="Proteomes" id="UP001501822"/>
    </source>
</evidence>
<gene>
    <name evidence="10" type="primary">asnB_2</name>
    <name evidence="10" type="ORF">GCM10010151_45770</name>
</gene>
<evidence type="ECO:0000256" key="6">
    <source>
        <dbReference type="ARBA" id="ARBA00022888"/>
    </source>
</evidence>
<dbReference type="InterPro" id="IPR014729">
    <property type="entry name" value="Rossmann-like_a/b/a_fold"/>
</dbReference>
<dbReference type="InterPro" id="IPR006426">
    <property type="entry name" value="Asn_synth_AEB"/>
</dbReference>
<evidence type="ECO:0000256" key="5">
    <source>
        <dbReference type="ARBA" id="ARBA00022840"/>
    </source>
</evidence>
<evidence type="ECO:0000256" key="4">
    <source>
        <dbReference type="ARBA" id="ARBA00022741"/>
    </source>
</evidence>
<comment type="similarity">
    <text evidence="2">Belongs to the asparagine synthetase family.</text>
</comment>
<dbReference type="EC" id="6.3.5.4" evidence="3"/>
<dbReference type="NCBIfam" id="TIGR01536">
    <property type="entry name" value="asn_synth_AEB"/>
    <property type="match status" value="1"/>
</dbReference>